<proteinExistence type="predicted"/>
<dbReference type="GO" id="GO:0016746">
    <property type="term" value="F:acyltransferase activity"/>
    <property type="evidence" value="ECO:0007669"/>
    <property type="project" value="UniProtKB-KW"/>
</dbReference>
<dbReference type="AlphaFoldDB" id="A0A1V3W8T2"/>
<protein>
    <submittedName>
        <fullName evidence="1">Putative acyltransferase domain protein</fullName>
    </submittedName>
</protein>
<evidence type="ECO:0000313" key="1">
    <source>
        <dbReference type="EMBL" id="OOK63394.1"/>
    </source>
</evidence>
<name>A0A1V3W8T2_MYCKA</name>
<reference evidence="1 2" key="1">
    <citation type="submission" date="2017-02" db="EMBL/GenBank/DDBJ databases">
        <title>Complete genome sequences of Mycobacterium kansasii strains isolated from rhesus macaques.</title>
        <authorList>
            <person name="Panda A."/>
            <person name="Nagaraj S."/>
            <person name="Zhao X."/>
            <person name="Tettelin H."/>
            <person name="Detolla L.J."/>
        </authorList>
    </citation>
    <scope>NUCLEOTIDE SEQUENCE [LARGE SCALE GENOMIC DNA]</scope>
    <source>
        <strain evidence="1 2">11-3813</strain>
    </source>
</reference>
<keyword evidence="1" id="KW-0808">Transferase</keyword>
<evidence type="ECO:0000313" key="2">
    <source>
        <dbReference type="Proteomes" id="UP000189229"/>
    </source>
</evidence>
<dbReference type="EMBL" id="MVBM01000019">
    <property type="protein sequence ID" value="OOK63394.1"/>
    <property type="molecule type" value="Genomic_DNA"/>
</dbReference>
<gene>
    <name evidence="1" type="ORF">BZL30_9479</name>
</gene>
<dbReference type="Proteomes" id="UP000189229">
    <property type="component" value="Unassembled WGS sequence"/>
</dbReference>
<comment type="caution">
    <text evidence="1">The sequence shown here is derived from an EMBL/GenBank/DDBJ whole genome shotgun (WGS) entry which is preliminary data.</text>
</comment>
<keyword evidence="1" id="KW-0012">Acyltransferase</keyword>
<sequence length="64" mass="7278">MIGCSLVRGTRIATSARPWTKTGMRRLANRWSAQISQDQPDVALLIIGRWETVDRSTKESDPHR</sequence>
<accession>A0A1V3W8T2</accession>
<organism evidence="1 2">
    <name type="scientific">Mycobacterium kansasii</name>
    <dbReference type="NCBI Taxonomy" id="1768"/>
    <lineage>
        <taxon>Bacteria</taxon>
        <taxon>Bacillati</taxon>
        <taxon>Actinomycetota</taxon>
        <taxon>Actinomycetes</taxon>
        <taxon>Mycobacteriales</taxon>
        <taxon>Mycobacteriaceae</taxon>
        <taxon>Mycobacterium</taxon>
    </lineage>
</organism>